<feature type="signal peptide" evidence="1">
    <location>
        <begin position="1"/>
        <end position="25"/>
    </location>
</feature>
<feature type="chain" id="PRO_5030621787" evidence="1">
    <location>
        <begin position="26"/>
        <end position="1516"/>
    </location>
</feature>
<organism evidence="2">
    <name type="scientific">Pseudictyota dubia</name>
    <dbReference type="NCBI Taxonomy" id="2749911"/>
    <lineage>
        <taxon>Eukaryota</taxon>
        <taxon>Sar</taxon>
        <taxon>Stramenopiles</taxon>
        <taxon>Ochrophyta</taxon>
        <taxon>Bacillariophyta</taxon>
        <taxon>Mediophyceae</taxon>
        <taxon>Biddulphiophycidae</taxon>
        <taxon>Eupodiscales</taxon>
        <taxon>Odontellaceae</taxon>
        <taxon>Pseudictyota</taxon>
    </lineage>
</organism>
<evidence type="ECO:0000256" key="1">
    <source>
        <dbReference type="SAM" id="SignalP"/>
    </source>
</evidence>
<accession>A0A7R9W351</accession>
<protein>
    <submittedName>
        <fullName evidence="2">Uncharacterized protein</fullName>
    </submittedName>
</protein>
<gene>
    <name evidence="2" type="ORF">TDUB1175_LOCUS11905</name>
</gene>
<dbReference type="EMBL" id="HBED01023998">
    <property type="protein sequence ID" value="CAD8313116.1"/>
    <property type="molecule type" value="Transcribed_RNA"/>
</dbReference>
<evidence type="ECO:0000313" key="2">
    <source>
        <dbReference type="EMBL" id="CAD8313116.1"/>
    </source>
</evidence>
<sequence>MKLLKSVGVLHSFSIIVGLKGGTAASETDGTATKLNLGSEIFTDTVYAEPVVSQAAVNSHALIEGVRGRLRIQSDLISDNPEEYQFLDSNYHYGPAELIQLEQDPDTNKWGLAHYYHPLTPRKDGARTDGLVRHAIIGFNNILKNPTQVIAVTGNTANKFSAGRLGQTTTNSYLLFILDEGNAHFYVGQGSITALDPSNTPPSQDYPITWSQYTGDDLVLTGILSAEKYTSGGWNAAGNNVAPNYDPEMQVEHLVLYLAESIWVVTMVVSSDSPSLDFVFHQIENCPRCFVPEQPQWPADARLVHLDWDPTNVGEKDWLMLTNVVLASSSVANEDVTYTLYFTNSAEEDNDMSRIPSQFTPLAKALYAEYQGMWHTRSHTVSSSDLNGGEFIIDFSKIRFVHDLHTSWVGGNVAHVKLLAVEGKGVFLLTIAKEGAASVDNNEFYHVGHFPLALPDAAGLGSITGISGGTSKFNGWRFIVSDSDGNVFQLRQRRYSGANTPYAPPIYGTYTATGEVRTSWPTTQEAFPATTAQNSPLRQLDAWFKASTEISHAIYYNYFLNAALAFSTDDTSQSQAIWLGNNFVAAYAPKRYSMDSEHLEVKQTQSGEKNIYTSFMVFKNPVDKSWRERVIASQTLPKGPGLEEMGEHYQAILAPANDAGQIVSMQSVTNQNLAIEIRADSPCAVIDDTNNLYYDVDRYTSFFAKPNNSTGKLNLLVKAEGFSQILYARLVETSSLQPSSKDEAMLGGAPNNANFPWQTINIASQAQQRMGNTAEGMMAFAATTVIADTEVYISGDSLSKSNQETPWKTKGNYKPTASNLGSVATYLNTAGQNLLTDSSDLGLGAVGVDPLYAVTAVLNDPNRLTVTSSFGYADGVVDTTTDAPMELSTESPGSIWSSISHALHDALHWLQNVESKVYDELASNGVTIVSAVDSITVTVSKDIMQRVNGAVQDLKEVVSTVEEYATIAVNLIVTIVEHTFIYELIEILIALISLFFHLHDIQSLSKSLHGRFNDIVSGTNGQSLPNLGSFTVATEANKYLGLNTQANQAFDVDQSQVNEMVTEIVEDILSAVLKNPLTGKVLNKILSTLTQAVDEVLPTPPVTFDLDPTVMNTLVDDLSTLEEDVLNGVVSMTSNVAIDFTNEIAADIANPQAVFKNLQTGFSTLLEQVAADVLTPAFDFVDDLTAQAPIVTQSLFGQGSYLKINVSVIADLLNLLGIGSGNYDDFVLSPKDAVFFPVAIIAWVAVYAAEGKSISSVSDLEGTLSALRGCSTTIDTSRWNFVRLVVDGVLQELLGFAAIQKQAQNDDESSSAPSQSSLDAVAPWLGWMRWTNDFVYGVYSFSQAPSTDTVKDWDFANVLARFGTASLDVILKLPGKGLNPGDGWPSNPKRTDLTQFLNFILGSVSMCVDTFGTAFSNPDTYAIINIAGQNVQRTQGIGAFAFNVFKQELQEYDELFALWMLGAPAGFGVQAAAVKDKNAEPFNPGSSLASSQATRTYPLSFGLSIAIARVATANAA</sequence>
<name>A0A7R9W351_9STRA</name>
<keyword evidence="1" id="KW-0732">Signal</keyword>
<reference evidence="2" key="1">
    <citation type="submission" date="2021-01" db="EMBL/GenBank/DDBJ databases">
        <authorList>
            <person name="Corre E."/>
            <person name="Pelletier E."/>
            <person name="Niang G."/>
            <person name="Scheremetjew M."/>
            <person name="Finn R."/>
            <person name="Kale V."/>
            <person name="Holt S."/>
            <person name="Cochrane G."/>
            <person name="Meng A."/>
            <person name="Brown T."/>
            <person name="Cohen L."/>
        </authorList>
    </citation>
    <scope>NUCLEOTIDE SEQUENCE</scope>
    <source>
        <strain evidence="2">CCMP147</strain>
    </source>
</reference>
<proteinExistence type="predicted"/>